<dbReference type="PANTHER" id="PTHR38436">
    <property type="entry name" value="POLYKETIDE CYCLASE SNOAL-LIKE DOMAIN"/>
    <property type="match status" value="1"/>
</dbReference>
<reference evidence="1 2" key="1">
    <citation type="submission" date="2019-03" db="EMBL/GenBank/DDBJ databases">
        <title>Sequencing the genomes of 1000 actinobacteria strains.</title>
        <authorList>
            <person name="Klenk H.-P."/>
        </authorList>
    </citation>
    <scope>NUCLEOTIDE SEQUENCE [LARGE SCALE GENOMIC DNA]</scope>
    <source>
        <strain evidence="1 2">DSM 18936</strain>
    </source>
</reference>
<protein>
    <submittedName>
        <fullName evidence="1">Steroid delta-isomerase-like uncharacterized protein</fullName>
    </submittedName>
</protein>
<evidence type="ECO:0000313" key="2">
    <source>
        <dbReference type="Proteomes" id="UP000294558"/>
    </source>
</evidence>
<dbReference type="RefSeq" id="WP_133869390.1">
    <property type="nucleotide sequence ID" value="NZ_SOAU01000001.1"/>
</dbReference>
<dbReference type="InterPro" id="IPR009959">
    <property type="entry name" value="Cyclase_SnoaL-like"/>
</dbReference>
<dbReference type="PANTHER" id="PTHR38436:SF1">
    <property type="entry name" value="ESTER CYCLASE"/>
    <property type="match status" value="1"/>
</dbReference>
<name>A0A4R7I0N2_9ACTN</name>
<gene>
    <name evidence="1" type="ORF">BDK89_2686</name>
</gene>
<dbReference type="GO" id="GO:0030638">
    <property type="term" value="P:polyketide metabolic process"/>
    <property type="evidence" value="ECO:0007669"/>
    <property type="project" value="InterPro"/>
</dbReference>
<dbReference type="EMBL" id="SOAU01000001">
    <property type="protein sequence ID" value="TDT17082.1"/>
    <property type="molecule type" value="Genomic_DNA"/>
</dbReference>
<keyword evidence="2" id="KW-1185">Reference proteome</keyword>
<dbReference type="Pfam" id="PF07366">
    <property type="entry name" value="SnoaL"/>
    <property type="match status" value="1"/>
</dbReference>
<evidence type="ECO:0000313" key="1">
    <source>
        <dbReference type="EMBL" id="TDT17082.1"/>
    </source>
</evidence>
<proteinExistence type="predicted"/>
<dbReference type="InterPro" id="IPR032710">
    <property type="entry name" value="NTF2-like_dom_sf"/>
</dbReference>
<dbReference type="GO" id="GO:0016853">
    <property type="term" value="F:isomerase activity"/>
    <property type="evidence" value="ECO:0007669"/>
    <property type="project" value="UniProtKB-KW"/>
</dbReference>
<dbReference type="OrthoDB" id="129343at2"/>
<dbReference type="SUPFAM" id="SSF54427">
    <property type="entry name" value="NTF2-like"/>
    <property type="match status" value="1"/>
</dbReference>
<dbReference type="Proteomes" id="UP000294558">
    <property type="component" value="Unassembled WGS sequence"/>
</dbReference>
<organism evidence="1 2">
    <name type="scientific">Ilumatobacter fluminis</name>
    <dbReference type="NCBI Taxonomy" id="467091"/>
    <lineage>
        <taxon>Bacteria</taxon>
        <taxon>Bacillati</taxon>
        <taxon>Actinomycetota</taxon>
        <taxon>Acidimicrobiia</taxon>
        <taxon>Acidimicrobiales</taxon>
        <taxon>Ilumatobacteraceae</taxon>
        <taxon>Ilumatobacter</taxon>
    </lineage>
</organism>
<accession>A0A4R7I0N2</accession>
<keyword evidence="1" id="KW-0413">Isomerase</keyword>
<dbReference type="AlphaFoldDB" id="A0A4R7I0N2"/>
<sequence>MNTTSDISPSEHTGITVVRRFVDEILNAGRFDVLTEIVHPDYRYEGPGGERLDGPDELALLLAGYRAGFSDFHVSITSEIHDGDRVAATMTMTGTHDGEFDGVPPTGRRIDIPVAVFSTVAGGMIVEEREFYDTGTLLTQLGLGHDESGRAS</sequence>
<comment type="caution">
    <text evidence="1">The sequence shown here is derived from an EMBL/GenBank/DDBJ whole genome shotgun (WGS) entry which is preliminary data.</text>
</comment>
<dbReference type="Gene3D" id="3.10.450.50">
    <property type="match status" value="1"/>
</dbReference>